<dbReference type="InterPro" id="IPR032675">
    <property type="entry name" value="LRR_dom_sf"/>
</dbReference>
<keyword evidence="6" id="KW-1185">Reference proteome</keyword>
<dbReference type="EMBL" id="JNCF01000013">
    <property type="protein sequence ID" value="KGP63588.1"/>
    <property type="molecule type" value="Genomic_DNA"/>
</dbReference>
<keyword evidence="3" id="KW-0677">Repeat</keyword>
<gene>
    <name evidence="5" type="ORF">EP47_06415</name>
</gene>
<feature type="compositionally biased region" description="Basic and acidic residues" evidence="4">
    <location>
        <begin position="451"/>
        <end position="460"/>
    </location>
</feature>
<dbReference type="InterPro" id="IPR050637">
    <property type="entry name" value="NLRP_innate_immun_reg"/>
</dbReference>
<evidence type="ECO:0000256" key="3">
    <source>
        <dbReference type="ARBA" id="ARBA00022737"/>
    </source>
</evidence>
<dbReference type="AlphaFoldDB" id="A0A0A2T843"/>
<dbReference type="STRING" id="1498499.EP47_06415"/>
<proteinExistence type="predicted"/>
<dbReference type="Proteomes" id="UP000054422">
    <property type="component" value="Unassembled WGS sequence"/>
</dbReference>
<evidence type="ECO:0000256" key="2">
    <source>
        <dbReference type="ARBA" id="ARBA00022490"/>
    </source>
</evidence>
<dbReference type="SUPFAM" id="SSF52047">
    <property type="entry name" value="RNI-like"/>
    <property type="match status" value="1"/>
</dbReference>
<evidence type="ECO:0000313" key="5">
    <source>
        <dbReference type="EMBL" id="KGP63588.1"/>
    </source>
</evidence>
<feature type="region of interest" description="Disordered" evidence="4">
    <location>
        <begin position="429"/>
        <end position="465"/>
    </location>
</feature>
<dbReference type="RefSeq" id="WP_035888366.1">
    <property type="nucleotide sequence ID" value="NZ_JNCF01000013.1"/>
</dbReference>
<evidence type="ECO:0000256" key="4">
    <source>
        <dbReference type="SAM" id="MobiDB-lite"/>
    </source>
</evidence>
<feature type="compositionally biased region" description="Polar residues" evidence="4">
    <location>
        <begin position="429"/>
        <end position="449"/>
    </location>
</feature>
<name>A0A0A2T843_9GAMM</name>
<dbReference type="OrthoDB" id="5651776at2"/>
<organism evidence="5 6">
    <name type="scientific">Legionella norrlandica</name>
    <dbReference type="NCBI Taxonomy" id="1498499"/>
    <lineage>
        <taxon>Bacteria</taxon>
        <taxon>Pseudomonadati</taxon>
        <taxon>Pseudomonadota</taxon>
        <taxon>Gammaproteobacteria</taxon>
        <taxon>Legionellales</taxon>
        <taxon>Legionellaceae</taxon>
        <taxon>Legionella</taxon>
    </lineage>
</organism>
<reference evidence="5 6" key="1">
    <citation type="submission" date="2014-05" db="EMBL/GenBank/DDBJ databases">
        <authorList>
            <person name="Rizzardi K."/>
            <person name="Winiecka-Krusnell J."/>
            <person name="Ramliden M."/>
            <person name="Alm E."/>
            <person name="Andersson S."/>
            <person name="Byfors S."/>
        </authorList>
    </citation>
    <scope>NUCLEOTIDE SEQUENCE [LARGE SCALE GENOMIC DNA]</scope>
    <source>
        <strain evidence="5 6">LEGN</strain>
    </source>
</reference>
<sequence length="495" mass="55725">MLTLSLAKCINATKNGSFSIKDLGLSDTLSYEDVVFLAEYLKATPLTDLDLSMTMTEENSKALWNLSQVISQNSQLEKLTFEITLDFNFYSKHVLSVGLFDFIDERRLKKIAARVNEALLDILNNKPALKKLTVDLLPLDTSLTNKQIRRLTQAINQPPLTYLNLAFSVAKSAQIPLFNSKKPITSLEFLTLRGFASGRNVLQYLPKASALKTLAIHDMQFDKTDFLLLDKIIKSNPTLDTLIINKTNIGQINSPQVLSWLKSCSHLSNLSLAENNLSLLNVDFLCDFLASNPENLKELNLSKNAYMAADVIKIAKALTSNTHIEKLVLDENYIENEGLQAILNLVKTNKNIRSISISNTCRYTPSNEIIQTLCNLLIDPECQLQELQFNQDITLAQYIMLQYVLNFNKSIESIDLRFRYPNIRQMTLNDSNDASTQGLSDNNSDSMVRTNPKEKGEKPGTIKNSQLFFIPRSNQCKEDKEQLAIFSSPGVGYTQ</sequence>
<dbReference type="Gene3D" id="3.80.10.10">
    <property type="entry name" value="Ribonuclease Inhibitor"/>
    <property type="match status" value="1"/>
</dbReference>
<evidence type="ECO:0000313" key="6">
    <source>
        <dbReference type="Proteomes" id="UP000054422"/>
    </source>
</evidence>
<dbReference type="PANTHER" id="PTHR45690">
    <property type="entry name" value="NACHT, LRR AND PYD DOMAINS-CONTAINING PROTEIN 12"/>
    <property type="match status" value="1"/>
</dbReference>
<comment type="caution">
    <text evidence="5">The sequence shown here is derived from an EMBL/GenBank/DDBJ whole genome shotgun (WGS) entry which is preliminary data.</text>
</comment>
<keyword evidence="2" id="KW-0963">Cytoplasm</keyword>
<dbReference type="GO" id="GO:0005737">
    <property type="term" value="C:cytoplasm"/>
    <property type="evidence" value="ECO:0007669"/>
    <property type="project" value="UniProtKB-SubCell"/>
</dbReference>
<evidence type="ECO:0000256" key="1">
    <source>
        <dbReference type="ARBA" id="ARBA00004496"/>
    </source>
</evidence>
<dbReference type="PANTHER" id="PTHR45690:SF19">
    <property type="entry name" value="NACHT, LRR AND PYD DOMAINS-CONTAINING PROTEIN 3"/>
    <property type="match status" value="1"/>
</dbReference>
<comment type="subcellular location">
    <subcellularLocation>
        <location evidence="1">Cytoplasm</location>
    </subcellularLocation>
</comment>
<protein>
    <submittedName>
        <fullName evidence="5">Type IV secretion protein Dot</fullName>
    </submittedName>
</protein>
<accession>A0A0A2T843</accession>